<dbReference type="Pfam" id="PF08100">
    <property type="entry name" value="Dimerisation"/>
    <property type="match status" value="1"/>
</dbReference>
<protein>
    <recommendedName>
        <fullName evidence="4">O-methyltransferase dimerisation domain-containing protein</fullName>
    </recommendedName>
</protein>
<dbReference type="GO" id="GO:0046983">
    <property type="term" value="F:protein dimerization activity"/>
    <property type="evidence" value="ECO:0007669"/>
    <property type="project" value="InterPro"/>
</dbReference>
<dbReference type="InterPro" id="IPR029063">
    <property type="entry name" value="SAM-dependent_MTases_sf"/>
</dbReference>
<keyword evidence="1" id="KW-0489">Methyltransferase</keyword>
<proteinExistence type="predicted"/>
<dbReference type="SUPFAM" id="SSF46785">
    <property type="entry name" value="Winged helix' DNA-binding domain"/>
    <property type="match status" value="1"/>
</dbReference>
<evidence type="ECO:0000259" key="4">
    <source>
        <dbReference type="Pfam" id="PF08100"/>
    </source>
</evidence>
<dbReference type="InParanoid" id="A0A2T3BAV4"/>
<accession>A0A2T3BAV4</accession>
<dbReference type="PANTHER" id="PTHR43712:SF2">
    <property type="entry name" value="O-METHYLTRANSFERASE CICE"/>
    <property type="match status" value="1"/>
</dbReference>
<evidence type="ECO:0000313" key="5">
    <source>
        <dbReference type="EMBL" id="PSS25428.1"/>
    </source>
</evidence>
<organism evidence="5 6">
    <name type="scientific">Amorphotheca resinae ATCC 22711</name>
    <dbReference type="NCBI Taxonomy" id="857342"/>
    <lineage>
        <taxon>Eukaryota</taxon>
        <taxon>Fungi</taxon>
        <taxon>Dikarya</taxon>
        <taxon>Ascomycota</taxon>
        <taxon>Pezizomycotina</taxon>
        <taxon>Leotiomycetes</taxon>
        <taxon>Helotiales</taxon>
        <taxon>Amorphothecaceae</taxon>
        <taxon>Amorphotheca</taxon>
    </lineage>
</organism>
<dbReference type="Proteomes" id="UP000241818">
    <property type="component" value="Unassembled WGS sequence"/>
</dbReference>
<dbReference type="GO" id="GO:0032259">
    <property type="term" value="P:methylation"/>
    <property type="evidence" value="ECO:0007669"/>
    <property type="project" value="UniProtKB-KW"/>
</dbReference>
<sequence length="310" mass="34131">MSKTAESLAQEIATIKQLLSRVEAAVDVYAEAATKNVGQKSSSGPGEVSEKHTALFMETSQLLRTVRGPLDMVFSNFENSAHSGALRVVLEMGVFDALPQDGSPATAAALSEKLGVEKDLLVRFMRVLTPVGPFAEVGPEEYSHTPYSRVYLYNLANAKMYAYFREHGYKNPDSNYINPYCFAHQTGDKTMWEHIGSDAERLRNLNLAMMAQSEAAKWTVGIFPFKEELSKVETNEETVLVVDIGGGKGHATKQIQALTEGIQGKLVLQERPEALADLVDSLPGIITMEYDFFTPQPIEGKYLPYPCPGK</sequence>
<dbReference type="EMBL" id="KZ679007">
    <property type="protein sequence ID" value="PSS25428.1"/>
    <property type="molecule type" value="Genomic_DNA"/>
</dbReference>
<dbReference type="PROSITE" id="PS51683">
    <property type="entry name" value="SAM_OMT_II"/>
    <property type="match status" value="1"/>
</dbReference>
<dbReference type="GeneID" id="36578004"/>
<keyword evidence="2" id="KW-0808">Transferase</keyword>
<evidence type="ECO:0000256" key="2">
    <source>
        <dbReference type="ARBA" id="ARBA00022679"/>
    </source>
</evidence>
<dbReference type="InterPro" id="IPR036390">
    <property type="entry name" value="WH_DNA-bd_sf"/>
</dbReference>
<dbReference type="SUPFAM" id="SSF53335">
    <property type="entry name" value="S-adenosyl-L-methionine-dependent methyltransferases"/>
    <property type="match status" value="1"/>
</dbReference>
<evidence type="ECO:0000256" key="3">
    <source>
        <dbReference type="ARBA" id="ARBA00022691"/>
    </source>
</evidence>
<dbReference type="InterPro" id="IPR016461">
    <property type="entry name" value="COMT-like"/>
</dbReference>
<feature type="domain" description="O-methyltransferase dimerisation" evidence="4">
    <location>
        <begin position="80"/>
        <end position="152"/>
    </location>
</feature>
<keyword evidence="6" id="KW-1185">Reference proteome</keyword>
<dbReference type="AlphaFoldDB" id="A0A2T3BAV4"/>
<dbReference type="Gene3D" id="1.10.10.10">
    <property type="entry name" value="Winged helix-like DNA-binding domain superfamily/Winged helix DNA-binding domain"/>
    <property type="match status" value="1"/>
</dbReference>
<keyword evidence="3" id="KW-0949">S-adenosyl-L-methionine</keyword>
<dbReference type="OrthoDB" id="2410195at2759"/>
<name>A0A2T3BAV4_AMORE</name>
<dbReference type="InterPro" id="IPR036388">
    <property type="entry name" value="WH-like_DNA-bd_sf"/>
</dbReference>
<dbReference type="Gene3D" id="3.40.50.150">
    <property type="entry name" value="Vaccinia Virus protein VP39"/>
    <property type="match status" value="1"/>
</dbReference>
<dbReference type="RefSeq" id="XP_024724027.1">
    <property type="nucleotide sequence ID" value="XM_024869923.1"/>
</dbReference>
<dbReference type="GO" id="GO:0008168">
    <property type="term" value="F:methyltransferase activity"/>
    <property type="evidence" value="ECO:0007669"/>
    <property type="project" value="UniProtKB-KW"/>
</dbReference>
<dbReference type="InterPro" id="IPR012967">
    <property type="entry name" value="COMT_dimerisation"/>
</dbReference>
<dbReference type="STRING" id="857342.A0A2T3BAV4"/>
<reference evidence="5 6" key="1">
    <citation type="journal article" date="2018" name="New Phytol.">
        <title>Comparative genomics and transcriptomics depict ericoid mycorrhizal fungi as versatile saprotrophs and plant mutualists.</title>
        <authorList>
            <person name="Martino E."/>
            <person name="Morin E."/>
            <person name="Grelet G.A."/>
            <person name="Kuo A."/>
            <person name="Kohler A."/>
            <person name="Daghino S."/>
            <person name="Barry K.W."/>
            <person name="Cichocki N."/>
            <person name="Clum A."/>
            <person name="Dockter R.B."/>
            <person name="Hainaut M."/>
            <person name="Kuo R.C."/>
            <person name="LaButti K."/>
            <person name="Lindahl B.D."/>
            <person name="Lindquist E.A."/>
            <person name="Lipzen A."/>
            <person name="Khouja H.R."/>
            <person name="Magnuson J."/>
            <person name="Murat C."/>
            <person name="Ohm R.A."/>
            <person name="Singer S.W."/>
            <person name="Spatafora J.W."/>
            <person name="Wang M."/>
            <person name="Veneault-Fourrey C."/>
            <person name="Henrissat B."/>
            <person name="Grigoriev I.V."/>
            <person name="Martin F.M."/>
            <person name="Perotto S."/>
        </authorList>
    </citation>
    <scope>NUCLEOTIDE SEQUENCE [LARGE SCALE GENOMIC DNA]</scope>
    <source>
        <strain evidence="5 6">ATCC 22711</strain>
    </source>
</reference>
<evidence type="ECO:0000313" key="6">
    <source>
        <dbReference type="Proteomes" id="UP000241818"/>
    </source>
</evidence>
<dbReference type="PANTHER" id="PTHR43712">
    <property type="entry name" value="PUTATIVE (AFU_ORTHOLOGUE AFUA_4G14580)-RELATED"/>
    <property type="match status" value="1"/>
</dbReference>
<gene>
    <name evidence="5" type="ORF">M430DRAFT_96069</name>
</gene>
<evidence type="ECO:0000256" key="1">
    <source>
        <dbReference type="ARBA" id="ARBA00022603"/>
    </source>
</evidence>